<keyword evidence="3" id="KW-1185">Reference proteome</keyword>
<dbReference type="Proteomes" id="UP000239576">
    <property type="component" value="Unassembled WGS sequence"/>
</dbReference>
<dbReference type="RefSeq" id="WP_106256144.1">
    <property type="nucleotide sequence ID" value="NZ_CAWNSW010000006.1"/>
</dbReference>
<evidence type="ECO:0000313" key="2">
    <source>
        <dbReference type="EMBL" id="PSB30079.1"/>
    </source>
</evidence>
<evidence type="ECO:0000313" key="3">
    <source>
        <dbReference type="Proteomes" id="UP000239576"/>
    </source>
</evidence>
<accession>A0A2T1EBF6</accession>
<feature type="compositionally biased region" description="Polar residues" evidence="1">
    <location>
        <begin position="158"/>
        <end position="196"/>
    </location>
</feature>
<reference evidence="3" key="1">
    <citation type="submission" date="2018-02" db="EMBL/GenBank/DDBJ databases">
        <authorList>
            <person name="Moore K."/>
            <person name="Momper L."/>
        </authorList>
    </citation>
    <scope>NUCLEOTIDE SEQUENCE [LARGE SCALE GENOMIC DNA]</scope>
    <source>
        <strain evidence="3">ULC18</strain>
    </source>
</reference>
<organism evidence="2 3">
    <name type="scientific">Stenomitos frigidus ULC18</name>
    <dbReference type="NCBI Taxonomy" id="2107698"/>
    <lineage>
        <taxon>Bacteria</taxon>
        <taxon>Bacillati</taxon>
        <taxon>Cyanobacteriota</taxon>
        <taxon>Cyanophyceae</taxon>
        <taxon>Leptolyngbyales</taxon>
        <taxon>Leptolyngbyaceae</taxon>
        <taxon>Stenomitos</taxon>
    </lineage>
</organism>
<dbReference type="AlphaFoldDB" id="A0A2T1EBF6"/>
<protein>
    <submittedName>
        <fullName evidence="2">Uncharacterized protein</fullName>
    </submittedName>
</protein>
<name>A0A2T1EBF6_9CYAN</name>
<feature type="compositionally biased region" description="Pro residues" evidence="1">
    <location>
        <begin position="141"/>
        <end position="155"/>
    </location>
</feature>
<dbReference type="EMBL" id="PVWK01000056">
    <property type="protein sequence ID" value="PSB30079.1"/>
    <property type="molecule type" value="Genomic_DNA"/>
</dbReference>
<gene>
    <name evidence="2" type="ORF">C7B82_09935</name>
</gene>
<sequence>MALVPAIAESKPAQAQVNLSQLVTGGFNAPFTATQPRNAQANIVISVRDFSPTDDFCGSSVSFSFARPGSLSDGFDFSHAGRQSIGFPHPVRSLTGSVGGATTYFQLPAGVRNPDLIGCVDTQRNTVFITIKPQRQAAPTQPQPPQPEPSLPPAQTPSMQTPPNRLTPTVPQTQIRLPQQNQSFPAGVSPNNQPIR</sequence>
<reference evidence="2 3" key="2">
    <citation type="submission" date="2018-03" db="EMBL/GenBank/DDBJ databases">
        <title>The ancient ancestry and fast evolution of plastids.</title>
        <authorList>
            <person name="Moore K.R."/>
            <person name="Magnabosco C."/>
            <person name="Momper L."/>
            <person name="Gold D.A."/>
            <person name="Bosak T."/>
            <person name="Fournier G.P."/>
        </authorList>
    </citation>
    <scope>NUCLEOTIDE SEQUENCE [LARGE SCALE GENOMIC DNA]</scope>
    <source>
        <strain evidence="2 3">ULC18</strain>
    </source>
</reference>
<proteinExistence type="predicted"/>
<comment type="caution">
    <text evidence="2">The sequence shown here is derived from an EMBL/GenBank/DDBJ whole genome shotgun (WGS) entry which is preliminary data.</text>
</comment>
<feature type="region of interest" description="Disordered" evidence="1">
    <location>
        <begin position="134"/>
        <end position="196"/>
    </location>
</feature>
<evidence type="ECO:0000256" key="1">
    <source>
        <dbReference type="SAM" id="MobiDB-lite"/>
    </source>
</evidence>